<dbReference type="Gene3D" id="3.40.50.720">
    <property type="entry name" value="NAD(P)-binding Rossmann-like Domain"/>
    <property type="match status" value="1"/>
</dbReference>
<dbReference type="Proteomes" id="UP000509750">
    <property type="component" value="Chromosome"/>
</dbReference>
<dbReference type="GeneID" id="56028583"/>
<dbReference type="KEGG" id="halg:HUG10_07080"/>
<dbReference type="InterPro" id="IPR031663">
    <property type="entry name" value="PGDH_C"/>
</dbReference>
<sequence>MTVTLTLMGAGGKMGCRITDQLKDHPDYRMRYVEPSEAGRERLADRGVSATTVAEAVDGADVVVMAVPDSLMRAVCEDVVPDLDDGAMVVLLDPAAAYADILPEREGVSYFVSHPCHPPVFNDETDPEAQADLFGGQGLAEQDIVCALHRGSEADYARGEAVARDVYAPVNEAHRVTTEQMAILEPALVETLLATCLTVVREGFDRAVEMGVPEEAARSFLLGHIRIETAIIMGLTDFPLSDAALEAVEEAKPRVFRDDWKENVFAVESIRKSAEDIATTD</sequence>
<dbReference type="EMBL" id="CP058529">
    <property type="protein sequence ID" value="QLG27324.1"/>
    <property type="molecule type" value="Genomic_DNA"/>
</dbReference>
<gene>
    <name evidence="3" type="ORF">HUG10_07080</name>
</gene>
<dbReference type="Pfam" id="PF16896">
    <property type="entry name" value="PGDH_C"/>
    <property type="match status" value="1"/>
</dbReference>
<dbReference type="InterPro" id="IPR036291">
    <property type="entry name" value="NAD(P)-bd_dom_sf"/>
</dbReference>
<feature type="domain" description="Phosphogluconate dehydrogenase (decarboxylating) C-terminal" evidence="2">
    <location>
        <begin position="122"/>
        <end position="277"/>
    </location>
</feature>
<dbReference type="AlphaFoldDB" id="A0A7D5GK95"/>
<protein>
    <submittedName>
        <fullName evidence="3">NAD(P)-binding domain-containing protein</fullName>
    </submittedName>
</protein>
<accession>A0A7D5GK95</accession>
<evidence type="ECO:0000259" key="2">
    <source>
        <dbReference type="Pfam" id="PF16896"/>
    </source>
</evidence>
<name>A0A7D5GK95_9EURY</name>
<feature type="domain" description="KARI N-terminal Rossmann" evidence="1">
    <location>
        <begin position="40"/>
        <end position="90"/>
    </location>
</feature>
<proteinExistence type="predicted"/>
<dbReference type="Pfam" id="PF07991">
    <property type="entry name" value="KARI_N"/>
    <property type="match status" value="1"/>
</dbReference>
<dbReference type="SUPFAM" id="SSF51735">
    <property type="entry name" value="NAD(P)-binding Rossmann-fold domains"/>
    <property type="match status" value="1"/>
</dbReference>
<dbReference type="InterPro" id="IPR013116">
    <property type="entry name" value="KARI_N"/>
</dbReference>
<dbReference type="Gene3D" id="1.10.3640.10">
    <property type="entry name" value="Semialdehyde dehydrogenase-like, C-terminal"/>
    <property type="match status" value="1"/>
</dbReference>
<evidence type="ECO:0000313" key="4">
    <source>
        <dbReference type="Proteomes" id="UP000509750"/>
    </source>
</evidence>
<dbReference type="InterPro" id="IPR037161">
    <property type="entry name" value="Semialdehyde_DH-like_C"/>
</dbReference>
<keyword evidence="4" id="KW-1185">Reference proteome</keyword>
<evidence type="ECO:0000259" key="1">
    <source>
        <dbReference type="Pfam" id="PF07991"/>
    </source>
</evidence>
<organism evidence="3 4">
    <name type="scientific">Halorarum halophilum</name>
    <dbReference type="NCBI Taxonomy" id="2743090"/>
    <lineage>
        <taxon>Archaea</taxon>
        <taxon>Methanobacteriati</taxon>
        <taxon>Methanobacteriota</taxon>
        <taxon>Stenosarchaea group</taxon>
        <taxon>Halobacteria</taxon>
        <taxon>Halobacteriales</taxon>
        <taxon>Haloferacaceae</taxon>
        <taxon>Halorarum</taxon>
    </lineage>
</organism>
<evidence type="ECO:0000313" key="3">
    <source>
        <dbReference type="EMBL" id="QLG27324.1"/>
    </source>
</evidence>
<dbReference type="RefSeq" id="WP_179168899.1">
    <property type="nucleotide sequence ID" value="NZ_CP058529.1"/>
</dbReference>
<reference evidence="3 4" key="1">
    <citation type="submission" date="2020-07" db="EMBL/GenBank/DDBJ databases">
        <title>Gai3-2, isolated from salt lake.</title>
        <authorList>
            <person name="Cui H."/>
            <person name="Shi X."/>
        </authorList>
    </citation>
    <scope>NUCLEOTIDE SEQUENCE [LARGE SCALE GENOMIC DNA]</scope>
    <source>
        <strain evidence="3 4">Gai3-2</strain>
    </source>
</reference>
<dbReference type="OrthoDB" id="346201at2157"/>